<feature type="compositionally biased region" description="Polar residues" evidence="1">
    <location>
        <begin position="72"/>
        <end position="82"/>
    </location>
</feature>
<reference evidence="2" key="2">
    <citation type="submission" date="2022-01" db="EMBL/GenBank/DDBJ databases">
        <authorList>
            <person name="Yamashiro T."/>
            <person name="Shiraishi A."/>
            <person name="Satake H."/>
            <person name="Nakayama K."/>
        </authorList>
    </citation>
    <scope>NUCLEOTIDE SEQUENCE</scope>
</reference>
<proteinExistence type="predicted"/>
<organism evidence="2 3">
    <name type="scientific">Tanacetum coccineum</name>
    <dbReference type="NCBI Taxonomy" id="301880"/>
    <lineage>
        <taxon>Eukaryota</taxon>
        <taxon>Viridiplantae</taxon>
        <taxon>Streptophyta</taxon>
        <taxon>Embryophyta</taxon>
        <taxon>Tracheophyta</taxon>
        <taxon>Spermatophyta</taxon>
        <taxon>Magnoliopsida</taxon>
        <taxon>eudicotyledons</taxon>
        <taxon>Gunneridae</taxon>
        <taxon>Pentapetalae</taxon>
        <taxon>asterids</taxon>
        <taxon>campanulids</taxon>
        <taxon>Asterales</taxon>
        <taxon>Asteraceae</taxon>
        <taxon>Asteroideae</taxon>
        <taxon>Anthemideae</taxon>
        <taxon>Anthemidinae</taxon>
        <taxon>Tanacetum</taxon>
    </lineage>
</organism>
<sequence>MAVLDSCLKHNMVAYLEKSEGNIEFHEIIDFLKRNSIHHALTDEGASSERPSKAQPTPSPAPTSKVPHEPQTDSSPAHTSFRSSERNTRLESSDHKAKKPMLNPESLSKGEIITQRDPQFDEIHEDTMIKRETMNAQKEGGTREMEYEDKEMMKNILSTDRWILRTDKEGVSTIMDKKNEGTEEKNEGTEEHIEGTEEKNEGTEEKNKGTEEHNEGTEEQVESTDGRNKREQFTIEERAKFLHDTIAAQRRFLAQQRSEAIRNRPPTKNQLRNQMMTYLKHVGNFKHAELKSRSFEKLQRSIPKGLTQGVAIAYTAWYGERKEYAGTLPLNQGHYRSDCPKLKNQNHGNQAEGTGASGVVHALRGGETNQDLNNMEDDIHV</sequence>
<evidence type="ECO:0000313" key="3">
    <source>
        <dbReference type="Proteomes" id="UP001151760"/>
    </source>
</evidence>
<dbReference type="Proteomes" id="UP001151760">
    <property type="component" value="Unassembled WGS sequence"/>
</dbReference>
<feature type="compositionally biased region" description="Basic and acidic residues" evidence="1">
    <location>
        <begin position="177"/>
        <end position="216"/>
    </location>
</feature>
<comment type="caution">
    <text evidence="2">The sequence shown here is derived from an EMBL/GenBank/DDBJ whole genome shotgun (WGS) entry which is preliminary data.</text>
</comment>
<name>A0ABQ5GM05_9ASTR</name>
<reference evidence="2" key="1">
    <citation type="journal article" date="2022" name="Int. J. Mol. Sci.">
        <title>Draft Genome of Tanacetum Coccineum: Genomic Comparison of Closely Related Tanacetum-Family Plants.</title>
        <authorList>
            <person name="Yamashiro T."/>
            <person name="Shiraishi A."/>
            <person name="Nakayama K."/>
            <person name="Satake H."/>
        </authorList>
    </citation>
    <scope>NUCLEOTIDE SEQUENCE</scope>
</reference>
<evidence type="ECO:0000256" key="1">
    <source>
        <dbReference type="SAM" id="MobiDB-lite"/>
    </source>
</evidence>
<evidence type="ECO:0000313" key="2">
    <source>
        <dbReference type="EMBL" id="GJT76563.1"/>
    </source>
</evidence>
<protein>
    <submittedName>
        <fullName evidence="2">Uncharacterized protein</fullName>
    </submittedName>
</protein>
<dbReference type="EMBL" id="BQNB010018635">
    <property type="protein sequence ID" value="GJT76563.1"/>
    <property type="molecule type" value="Genomic_DNA"/>
</dbReference>
<gene>
    <name evidence="2" type="ORF">Tco_1043288</name>
</gene>
<accession>A0ABQ5GM05</accession>
<feature type="region of interest" description="Disordered" evidence="1">
    <location>
        <begin position="177"/>
        <end position="229"/>
    </location>
</feature>
<feature type="compositionally biased region" description="Basic and acidic residues" evidence="1">
    <location>
        <begin position="83"/>
        <end position="95"/>
    </location>
</feature>
<keyword evidence="3" id="KW-1185">Reference proteome</keyword>
<feature type="region of interest" description="Disordered" evidence="1">
    <location>
        <begin position="43"/>
        <end position="122"/>
    </location>
</feature>